<evidence type="ECO:0000256" key="2">
    <source>
        <dbReference type="SAM" id="Phobius"/>
    </source>
</evidence>
<reference evidence="3 4" key="2">
    <citation type="journal article" date="2017" name="Nature">
        <title>The Apostasia genome and the evolution of orchids.</title>
        <authorList>
            <person name="Zhang G.Q."/>
            <person name="Liu K.W."/>
            <person name="Li Z."/>
            <person name="Lohaus R."/>
            <person name="Hsiao Y.Y."/>
            <person name="Niu S.C."/>
            <person name="Wang J.Y."/>
            <person name="Lin Y.C."/>
            <person name="Xu Q."/>
            <person name="Chen L.J."/>
            <person name="Yoshida K."/>
            <person name="Fujiwara S."/>
            <person name="Wang Z.W."/>
            <person name="Zhang Y.Q."/>
            <person name="Mitsuda N."/>
            <person name="Wang M."/>
            <person name="Liu G.H."/>
            <person name="Pecoraro L."/>
            <person name="Huang H.X."/>
            <person name="Xiao X.J."/>
            <person name="Lin M."/>
            <person name="Wu X.Y."/>
            <person name="Wu W.L."/>
            <person name="Chen Y.Y."/>
            <person name="Chang S.B."/>
            <person name="Sakamoto S."/>
            <person name="Ohme-Takagi M."/>
            <person name="Yagi M."/>
            <person name="Zeng S.J."/>
            <person name="Shen C.Y."/>
            <person name="Yeh C.M."/>
            <person name="Luo Y.B."/>
            <person name="Tsai W.C."/>
            <person name="Van de Peer Y."/>
            <person name="Liu Z.J."/>
        </authorList>
    </citation>
    <scope>NUCLEOTIDE SEQUENCE [LARGE SCALE GENOMIC DNA]</scope>
    <source>
        <tissue evidence="3">The whole plant</tissue>
    </source>
</reference>
<dbReference type="Proteomes" id="UP000233837">
    <property type="component" value="Unassembled WGS sequence"/>
</dbReference>
<evidence type="ECO:0000256" key="1">
    <source>
        <dbReference type="SAM" id="MobiDB-lite"/>
    </source>
</evidence>
<evidence type="ECO:0000313" key="3">
    <source>
        <dbReference type="EMBL" id="PKU71094.1"/>
    </source>
</evidence>
<proteinExistence type="predicted"/>
<organism evidence="3 4">
    <name type="scientific">Dendrobium catenatum</name>
    <dbReference type="NCBI Taxonomy" id="906689"/>
    <lineage>
        <taxon>Eukaryota</taxon>
        <taxon>Viridiplantae</taxon>
        <taxon>Streptophyta</taxon>
        <taxon>Embryophyta</taxon>
        <taxon>Tracheophyta</taxon>
        <taxon>Spermatophyta</taxon>
        <taxon>Magnoliopsida</taxon>
        <taxon>Liliopsida</taxon>
        <taxon>Asparagales</taxon>
        <taxon>Orchidaceae</taxon>
        <taxon>Epidendroideae</taxon>
        <taxon>Malaxideae</taxon>
        <taxon>Dendrobiinae</taxon>
        <taxon>Dendrobium</taxon>
    </lineage>
</organism>
<sequence>MVANLGRFGITFFLHNCYFLTSYLGCFAVFEFDALGSRELDSFNSFGMRGIQARSKKRRGEVREGRSSSSTTARTTPDHRRSLVGPPSEPRRTTTKASSDHYLKARRSGPTFCSSPDILLKAQRSVQGPTFRPDVQDRHFAQVPMFC</sequence>
<keyword evidence="2" id="KW-0812">Transmembrane</keyword>
<accession>A0A2I0W604</accession>
<keyword evidence="4" id="KW-1185">Reference proteome</keyword>
<dbReference type="EMBL" id="KZ502888">
    <property type="protein sequence ID" value="PKU71094.1"/>
    <property type="molecule type" value="Genomic_DNA"/>
</dbReference>
<keyword evidence="2" id="KW-0472">Membrane</keyword>
<gene>
    <name evidence="3" type="ORF">MA16_Dca011535</name>
</gene>
<reference evidence="3 4" key="1">
    <citation type="journal article" date="2016" name="Sci. Rep.">
        <title>The Dendrobium catenatum Lindl. genome sequence provides insights into polysaccharide synthase, floral development and adaptive evolution.</title>
        <authorList>
            <person name="Zhang G.Q."/>
            <person name="Xu Q."/>
            <person name="Bian C."/>
            <person name="Tsai W.C."/>
            <person name="Yeh C.M."/>
            <person name="Liu K.W."/>
            <person name="Yoshida K."/>
            <person name="Zhang L.S."/>
            <person name="Chang S.B."/>
            <person name="Chen F."/>
            <person name="Shi Y."/>
            <person name="Su Y.Y."/>
            <person name="Zhang Y.Q."/>
            <person name="Chen L.J."/>
            <person name="Yin Y."/>
            <person name="Lin M."/>
            <person name="Huang H."/>
            <person name="Deng H."/>
            <person name="Wang Z.W."/>
            <person name="Zhu S.L."/>
            <person name="Zhao X."/>
            <person name="Deng C."/>
            <person name="Niu S.C."/>
            <person name="Huang J."/>
            <person name="Wang M."/>
            <person name="Liu G.H."/>
            <person name="Yang H.J."/>
            <person name="Xiao X.J."/>
            <person name="Hsiao Y.Y."/>
            <person name="Wu W.L."/>
            <person name="Chen Y.Y."/>
            <person name="Mitsuda N."/>
            <person name="Ohme-Takagi M."/>
            <person name="Luo Y.B."/>
            <person name="Van de Peer Y."/>
            <person name="Liu Z.J."/>
        </authorList>
    </citation>
    <scope>NUCLEOTIDE SEQUENCE [LARGE SCALE GENOMIC DNA]</scope>
    <source>
        <tissue evidence="3">The whole plant</tissue>
    </source>
</reference>
<feature type="region of interest" description="Disordered" evidence="1">
    <location>
        <begin position="53"/>
        <end position="109"/>
    </location>
</feature>
<dbReference type="AlphaFoldDB" id="A0A2I0W604"/>
<name>A0A2I0W604_9ASPA</name>
<evidence type="ECO:0000313" key="4">
    <source>
        <dbReference type="Proteomes" id="UP000233837"/>
    </source>
</evidence>
<protein>
    <submittedName>
        <fullName evidence="3">Uncharacterized protein</fullName>
    </submittedName>
</protein>
<feature type="transmembrane region" description="Helical" evidence="2">
    <location>
        <begin position="12"/>
        <end position="30"/>
    </location>
</feature>
<keyword evidence="2" id="KW-1133">Transmembrane helix</keyword>